<reference evidence="6 7" key="1">
    <citation type="submission" date="2015-08" db="EMBL/GenBank/DDBJ databases">
        <title>Draft Genome Sequence of Vibrio splendidus UCD-SED7.</title>
        <authorList>
            <person name="Lee R.D."/>
            <person name="Lang J.M."/>
            <person name="Coil D.A."/>
            <person name="Jospin G."/>
            <person name="Eisen J.A."/>
        </authorList>
    </citation>
    <scope>NUCLEOTIDE SEQUENCE [LARGE SCALE GENOMIC DNA]</scope>
    <source>
        <strain evidence="6 7">UCD-SED7</strain>
    </source>
</reference>
<dbReference type="InterPro" id="IPR015422">
    <property type="entry name" value="PyrdxlP-dep_Trfase_small"/>
</dbReference>
<sequence length="414" mass="46061">MKGIVDDYSSHVNKGWVNTLESIGSTPPVFQQAEGDLLVDLNGEEWFDFIGHYGAVIFGHNYPPIIDFTKQLLEKKPISITPFGISSLPAELAKVIINRLGLTGSWNNWSLSTGAEAIESAVKLATFTNGRKKVLARTKGFHGLSKLTLQLNDSTFWYEAYDSIVEPGFVDFFSSTSEAIQLLGTKEYSAVIIEPIQAMAGGVVLDKDEAREIRNACNNTNTLMITDEVFTGMGRSGKYSAMQALEWEIEPDIIVLSKTLTGGIIPSSQLVVKQELFENFSCQPGYAKLLGSTFSGNNISQSIALKVIELIDDLYDSSDYGLEQSKFHLMLKELNSNFPNKIINVVSYSNLNFLKFDSPETAFFIWSELFSNKIITTVCSHQPDTIKLMPSFNQSERSKRLLYETISVSLEAWD</sequence>
<evidence type="ECO:0000256" key="5">
    <source>
        <dbReference type="RuleBase" id="RU003560"/>
    </source>
</evidence>
<dbReference type="AlphaFoldDB" id="A0A837P3H9"/>
<dbReference type="InterPro" id="IPR015421">
    <property type="entry name" value="PyrdxlP-dep_Trfase_major"/>
</dbReference>
<dbReference type="GO" id="GO:0030170">
    <property type="term" value="F:pyridoxal phosphate binding"/>
    <property type="evidence" value="ECO:0007669"/>
    <property type="project" value="InterPro"/>
</dbReference>
<evidence type="ECO:0000256" key="1">
    <source>
        <dbReference type="ARBA" id="ARBA00001933"/>
    </source>
</evidence>
<dbReference type="Gene3D" id="3.90.1150.10">
    <property type="entry name" value="Aspartate Aminotransferase, domain 1"/>
    <property type="match status" value="1"/>
</dbReference>
<dbReference type="PIRSF" id="PIRSF000521">
    <property type="entry name" value="Transaminase_4ab_Lys_Orn"/>
    <property type="match status" value="1"/>
</dbReference>
<dbReference type="InterPro" id="IPR005814">
    <property type="entry name" value="Aminotrans_3"/>
</dbReference>
<dbReference type="InterPro" id="IPR015424">
    <property type="entry name" value="PyrdxlP-dep_Trfase"/>
</dbReference>
<keyword evidence="3" id="KW-0808">Transferase</keyword>
<proteinExistence type="inferred from homology"/>
<name>A0A837P3H9_VIBSP</name>
<dbReference type="Pfam" id="PF00202">
    <property type="entry name" value="Aminotran_3"/>
    <property type="match status" value="1"/>
</dbReference>
<dbReference type="EMBL" id="LIZK01000001">
    <property type="protein sequence ID" value="KPL96096.1"/>
    <property type="molecule type" value="Genomic_DNA"/>
</dbReference>
<comment type="caution">
    <text evidence="6">The sequence shown here is derived from an EMBL/GenBank/DDBJ whole genome shotgun (WGS) entry which is preliminary data.</text>
</comment>
<comment type="cofactor">
    <cofactor evidence="1">
        <name>pyridoxal 5'-phosphate</name>
        <dbReference type="ChEBI" id="CHEBI:597326"/>
    </cofactor>
</comment>
<protein>
    <recommendedName>
        <fullName evidence="8">Aspartate aminotransferase family protein</fullName>
    </recommendedName>
</protein>
<keyword evidence="2" id="KW-0032">Aminotransferase</keyword>
<gene>
    <name evidence="6" type="ORF">AN168_01960</name>
</gene>
<keyword evidence="4 5" id="KW-0663">Pyridoxal phosphate</keyword>
<evidence type="ECO:0000256" key="4">
    <source>
        <dbReference type="ARBA" id="ARBA00022898"/>
    </source>
</evidence>
<dbReference type="GO" id="GO:0042802">
    <property type="term" value="F:identical protein binding"/>
    <property type="evidence" value="ECO:0007669"/>
    <property type="project" value="TreeGrafter"/>
</dbReference>
<dbReference type="SUPFAM" id="SSF53383">
    <property type="entry name" value="PLP-dependent transferases"/>
    <property type="match status" value="1"/>
</dbReference>
<comment type="similarity">
    <text evidence="5">Belongs to the class-III pyridoxal-phosphate-dependent aminotransferase family.</text>
</comment>
<dbReference type="Gene3D" id="3.40.640.10">
    <property type="entry name" value="Type I PLP-dependent aspartate aminotransferase-like (Major domain)"/>
    <property type="match status" value="1"/>
</dbReference>
<evidence type="ECO:0000256" key="3">
    <source>
        <dbReference type="ARBA" id="ARBA00022679"/>
    </source>
</evidence>
<dbReference type="InterPro" id="IPR049704">
    <property type="entry name" value="Aminotrans_3_PPA_site"/>
</dbReference>
<dbReference type="RefSeq" id="WP_054545811.1">
    <property type="nucleotide sequence ID" value="NZ_LIZK01000001.1"/>
</dbReference>
<dbReference type="InterPro" id="IPR050103">
    <property type="entry name" value="Class-III_PLP-dep_AT"/>
</dbReference>
<dbReference type="PANTHER" id="PTHR11986:SF79">
    <property type="entry name" value="ACETYLORNITHINE AMINOTRANSFERASE, MITOCHONDRIAL"/>
    <property type="match status" value="1"/>
</dbReference>
<evidence type="ECO:0000313" key="6">
    <source>
        <dbReference type="EMBL" id="KPL96096.1"/>
    </source>
</evidence>
<evidence type="ECO:0000313" key="7">
    <source>
        <dbReference type="Proteomes" id="UP000050463"/>
    </source>
</evidence>
<dbReference type="PANTHER" id="PTHR11986">
    <property type="entry name" value="AMINOTRANSFERASE CLASS III"/>
    <property type="match status" value="1"/>
</dbReference>
<dbReference type="Proteomes" id="UP000050463">
    <property type="component" value="Unassembled WGS sequence"/>
</dbReference>
<evidence type="ECO:0000256" key="2">
    <source>
        <dbReference type="ARBA" id="ARBA00022576"/>
    </source>
</evidence>
<organism evidence="6 7">
    <name type="scientific">Vibrio splendidus</name>
    <dbReference type="NCBI Taxonomy" id="29497"/>
    <lineage>
        <taxon>Bacteria</taxon>
        <taxon>Pseudomonadati</taxon>
        <taxon>Pseudomonadota</taxon>
        <taxon>Gammaproteobacteria</taxon>
        <taxon>Vibrionales</taxon>
        <taxon>Vibrionaceae</taxon>
        <taxon>Vibrio</taxon>
    </lineage>
</organism>
<accession>A0A837P3H9</accession>
<evidence type="ECO:0008006" key="8">
    <source>
        <dbReference type="Google" id="ProtNLM"/>
    </source>
</evidence>
<dbReference type="GO" id="GO:0008483">
    <property type="term" value="F:transaminase activity"/>
    <property type="evidence" value="ECO:0007669"/>
    <property type="project" value="UniProtKB-KW"/>
</dbReference>
<dbReference type="PROSITE" id="PS00600">
    <property type="entry name" value="AA_TRANSFER_CLASS_3"/>
    <property type="match status" value="1"/>
</dbReference>